<evidence type="ECO:0000313" key="2">
    <source>
        <dbReference type="EMBL" id="GFF15740.1"/>
    </source>
</evidence>
<dbReference type="Proteomes" id="UP000452235">
    <property type="component" value="Unassembled WGS sequence"/>
</dbReference>
<evidence type="ECO:0000313" key="3">
    <source>
        <dbReference type="Proteomes" id="UP000452235"/>
    </source>
</evidence>
<dbReference type="OrthoDB" id="5418867at2759"/>
<sequence>MGINWNEQADARLLVGVLTTTHQKLDYKALAEFMGRDCTVSAVQHRIQRLKEKIKMPPSDSGSVSASATPTPTASPAKRGRGRPKKNVAAVAEEPRAKKVKGEDEDVKDVKDEEDVKAVRYEEDA</sequence>
<accession>A0A5M3YRU8</accession>
<protein>
    <submittedName>
        <fullName evidence="2">AT hook motif protein</fullName>
    </submittedName>
</protein>
<organism evidence="2 3">
    <name type="scientific">Aspergillus terreus</name>
    <dbReference type="NCBI Taxonomy" id="33178"/>
    <lineage>
        <taxon>Eukaryota</taxon>
        <taxon>Fungi</taxon>
        <taxon>Dikarya</taxon>
        <taxon>Ascomycota</taxon>
        <taxon>Pezizomycotina</taxon>
        <taxon>Eurotiomycetes</taxon>
        <taxon>Eurotiomycetidae</taxon>
        <taxon>Eurotiales</taxon>
        <taxon>Aspergillaceae</taxon>
        <taxon>Aspergillus</taxon>
        <taxon>Aspergillus subgen. Circumdati</taxon>
    </lineage>
</organism>
<feature type="region of interest" description="Disordered" evidence="1">
    <location>
        <begin position="51"/>
        <end position="125"/>
    </location>
</feature>
<gene>
    <name evidence="2" type="ORF">ATEIFO6365_0004085900</name>
</gene>
<name>A0A5M3YRU8_ASPTE</name>
<comment type="caution">
    <text evidence="2">The sequence shown here is derived from an EMBL/GenBank/DDBJ whole genome shotgun (WGS) entry which is preliminary data.</text>
</comment>
<feature type="compositionally biased region" description="Basic and acidic residues" evidence="1">
    <location>
        <begin position="93"/>
        <end position="125"/>
    </location>
</feature>
<reference evidence="2 3" key="1">
    <citation type="submission" date="2020-01" db="EMBL/GenBank/DDBJ databases">
        <title>Aspergillus terreus IFO 6365 whole genome shotgun sequence.</title>
        <authorList>
            <person name="Kanamasa S."/>
            <person name="Takahashi H."/>
        </authorList>
    </citation>
    <scope>NUCLEOTIDE SEQUENCE [LARGE SCALE GENOMIC DNA]</scope>
    <source>
        <strain evidence="2 3">IFO 6365</strain>
    </source>
</reference>
<evidence type="ECO:0000256" key="1">
    <source>
        <dbReference type="SAM" id="MobiDB-lite"/>
    </source>
</evidence>
<keyword evidence="3" id="KW-1185">Reference proteome</keyword>
<proteinExistence type="predicted"/>
<dbReference type="AlphaFoldDB" id="A0A5M3YRU8"/>
<feature type="compositionally biased region" description="Low complexity" evidence="1">
    <location>
        <begin position="65"/>
        <end position="77"/>
    </location>
</feature>
<dbReference type="EMBL" id="BLJY01000004">
    <property type="protein sequence ID" value="GFF15740.1"/>
    <property type="molecule type" value="Genomic_DNA"/>
</dbReference>